<name>J3LWT0_ORYBR</name>
<keyword evidence="3" id="KW-1185">Reference proteome</keyword>
<keyword evidence="1" id="KW-0812">Transmembrane</keyword>
<keyword evidence="1" id="KW-0472">Membrane</keyword>
<proteinExistence type="predicted"/>
<reference evidence="2" key="1">
    <citation type="journal article" date="2013" name="Nat. Commun.">
        <title>Whole-genome sequencing of Oryza brachyantha reveals mechanisms underlying Oryza genome evolution.</title>
        <authorList>
            <person name="Chen J."/>
            <person name="Huang Q."/>
            <person name="Gao D."/>
            <person name="Wang J."/>
            <person name="Lang Y."/>
            <person name="Liu T."/>
            <person name="Li B."/>
            <person name="Bai Z."/>
            <person name="Luis Goicoechea J."/>
            <person name="Liang C."/>
            <person name="Chen C."/>
            <person name="Zhang W."/>
            <person name="Sun S."/>
            <person name="Liao Y."/>
            <person name="Zhang X."/>
            <person name="Yang L."/>
            <person name="Song C."/>
            <person name="Wang M."/>
            <person name="Shi J."/>
            <person name="Liu G."/>
            <person name="Liu J."/>
            <person name="Zhou H."/>
            <person name="Zhou W."/>
            <person name="Yu Q."/>
            <person name="An N."/>
            <person name="Chen Y."/>
            <person name="Cai Q."/>
            <person name="Wang B."/>
            <person name="Liu B."/>
            <person name="Min J."/>
            <person name="Huang Y."/>
            <person name="Wu H."/>
            <person name="Li Z."/>
            <person name="Zhang Y."/>
            <person name="Yin Y."/>
            <person name="Song W."/>
            <person name="Jiang J."/>
            <person name="Jackson S.A."/>
            <person name="Wing R.A."/>
            <person name="Wang J."/>
            <person name="Chen M."/>
        </authorList>
    </citation>
    <scope>NUCLEOTIDE SEQUENCE [LARGE SCALE GENOMIC DNA]</scope>
    <source>
        <strain evidence="2">cv. IRGC 101232</strain>
    </source>
</reference>
<protein>
    <submittedName>
        <fullName evidence="2">Uncharacterized protein</fullName>
    </submittedName>
</protein>
<reference evidence="2" key="2">
    <citation type="submission" date="2013-04" db="UniProtKB">
        <authorList>
            <consortium name="EnsemblPlants"/>
        </authorList>
    </citation>
    <scope>IDENTIFICATION</scope>
</reference>
<dbReference type="Proteomes" id="UP000006038">
    <property type="component" value="Chromosome 4"/>
</dbReference>
<dbReference type="EnsemblPlants" id="OB04G16050.1">
    <property type="protein sequence ID" value="OB04G16050.1"/>
    <property type="gene ID" value="OB04G16050"/>
</dbReference>
<evidence type="ECO:0000256" key="1">
    <source>
        <dbReference type="SAM" id="Phobius"/>
    </source>
</evidence>
<evidence type="ECO:0000313" key="2">
    <source>
        <dbReference type="EnsemblPlants" id="OB04G16050.1"/>
    </source>
</evidence>
<evidence type="ECO:0000313" key="3">
    <source>
        <dbReference type="Proteomes" id="UP000006038"/>
    </source>
</evidence>
<dbReference type="Gramene" id="OB04G16050.1">
    <property type="protein sequence ID" value="OB04G16050.1"/>
    <property type="gene ID" value="OB04G16050"/>
</dbReference>
<sequence>MASVHKTCVNVWNIQCYSTIMDYFLTLTWNCAKPSICVWLCLSLFLMNKMIILFNCWYYCEDVM</sequence>
<organism evidence="2">
    <name type="scientific">Oryza brachyantha</name>
    <name type="common">malo sina</name>
    <dbReference type="NCBI Taxonomy" id="4533"/>
    <lineage>
        <taxon>Eukaryota</taxon>
        <taxon>Viridiplantae</taxon>
        <taxon>Streptophyta</taxon>
        <taxon>Embryophyta</taxon>
        <taxon>Tracheophyta</taxon>
        <taxon>Spermatophyta</taxon>
        <taxon>Magnoliopsida</taxon>
        <taxon>Liliopsida</taxon>
        <taxon>Poales</taxon>
        <taxon>Poaceae</taxon>
        <taxon>BOP clade</taxon>
        <taxon>Oryzoideae</taxon>
        <taxon>Oryzeae</taxon>
        <taxon>Oryzinae</taxon>
        <taxon>Oryza</taxon>
    </lineage>
</organism>
<keyword evidence="1" id="KW-1133">Transmembrane helix</keyword>
<feature type="transmembrane region" description="Helical" evidence="1">
    <location>
        <begin position="36"/>
        <end position="60"/>
    </location>
</feature>
<accession>J3LWT0</accession>
<dbReference type="AlphaFoldDB" id="J3LWT0"/>
<dbReference type="HOGENOM" id="CLU_2871228_0_0_1"/>